<feature type="domain" description="HTH cro/C1-type" evidence="1">
    <location>
        <begin position="18"/>
        <end position="71"/>
    </location>
</feature>
<dbReference type="RefSeq" id="WP_209640894.1">
    <property type="nucleotide sequence ID" value="NZ_JAGINW010000001.1"/>
</dbReference>
<comment type="caution">
    <text evidence="2">The sequence shown here is derived from an EMBL/GenBank/DDBJ whole genome shotgun (WGS) entry which is preliminary data.</text>
</comment>
<dbReference type="InterPro" id="IPR010982">
    <property type="entry name" value="Lambda_DNA-bd_dom_sf"/>
</dbReference>
<dbReference type="Pfam" id="PF19054">
    <property type="entry name" value="DUF5753"/>
    <property type="match status" value="1"/>
</dbReference>
<keyword evidence="3" id="KW-1185">Reference proteome</keyword>
<evidence type="ECO:0000313" key="2">
    <source>
        <dbReference type="EMBL" id="MBP2323916.1"/>
    </source>
</evidence>
<dbReference type="CDD" id="cd00093">
    <property type="entry name" value="HTH_XRE"/>
    <property type="match status" value="1"/>
</dbReference>
<name>A0ABS4THU9_9PSEU</name>
<reference evidence="2 3" key="1">
    <citation type="submission" date="2021-03" db="EMBL/GenBank/DDBJ databases">
        <title>Sequencing the genomes of 1000 actinobacteria strains.</title>
        <authorList>
            <person name="Klenk H.-P."/>
        </authorList>
    </citation>
    <scope>NUCLEOTIDE SEQUENCE [LARGE SCALE GENOMIC DNA]</scope>
    <source>
        <strain evidence="2 3">DSM 46670</strain>
    </source>
</reference>
<dbReference type="EMBL" id="JAGINW010000001">
    <property type="protein sequence ID" value="MBP2323916.1"/>
    <property type="molecule type" value="Genomic_DNA"/>
</dbReference>
<accession>A0ABS4THU9</accession>
<dbReference type="InterPro" id="IPR001387">
    <property type="entry name" value="Cro/C1-type_HTH"/>
</dbReference>
<sequence length="273" mass="30828">MGTPGMPNFHGRQLLRELKRLREQTGMTQDEAGTRLHLTLQKLSRIENGQLPGYHETRAMLKLYGLTPEQCAPYLEQWERARKRGWWRQYGLRDSSYVCMEQEASRMFEFQLGRLPALLQTESYARRCLCAAVPACDAKEVEAAVAVRTRRQERLFDGEKPLVLHALVHEPTLCQGVDREQLILLVERAQMPNVTVRIVPQSAGPHSGLDGSVILLDFDDPQEPDIVFTDTVLGLAQSQDDSRTSAVRMTLEDLAARALSPEDSLDTLKSMIA</sequence>
<dbReference type="SMART" id="SM00530">
    <property type="entry name" value="HTH_XRE"/>
    <property type="match status" value="1"/>
</dbReference>
<dbReference type="SUPFAM" id="SSF47413">
    <property type="entry name" value="lambda repressor-like DNA-binding domains"/>
    <property type="match status" value="1"/>
</dbReference>
<dbReference type="Pfam" id="PF13560">
    <property type="entry name" value="HTH_31"/>
    <property type="match status" value="1"/>
</dbReference>
<dbReference type="InterPro" id="IPR043917">
    <property type="entry name" value="DUF5753"/>
</dbReference>
<dbReference type="Proteomes" id="UP001519332">
    <property type="component" value="Unassembled WGS sequence"/>
</dbReference>
<evidence type="ECO:0000313" key="3">
    <source>
        <dbReference type="Proteomes" id="UP001519332"/>
    </source>
</evidence>
<gene>
    <name evidence="2" type="ORF">JOF56_004301</name>
</gene>
<dbReference type="Gene3D" id="1.10.260.40">
    <property type="entry name" value="lambda repressor-like DNA-binding domains"/>
    <property type="match status" value="1"/>
</dbReference>
<proteinExistence type="predicted"/>
<organism evidence="2 3">
    <name type="scientific">Kibdelosporangium banguiense</name>
    <dbReference type="NCBI Taxonomy" id="1365924"/>
    <lineage>
        <taxon>Bacteria</taxon>
        <taxon>Bacillati</taxon>
        <taxon>Actinomycetota</taxon>
        <taxon>Actinomycetes</taxon>
        <taxon>Pseudonocardiales</taxon>
        <taxon>Pseudonocardiaceae</taxon>
        <taxon>Kibdelosporangium</taxon>
    </lineage>
</organism>
<dbReference type="PROSITE" id="PS50943">
    <property type="entry name" value="HTH_CROC1"/>
    <property type="match status" value="1"/>
</dbReference>
<protein>
    <submittedName>
        <fullName evidence="2">Transcriptional regulator with XRE-family HTH domain</fullName>
    </submittedName>
</protein>
<evidence type="ECO:0000259" key="1">
    <source>
        <dbReference type="PROSITE" id="PS50943"/>
    </source>
</evidence>